<protein>
    <submittedName>
        <fullName evidence="1">Uncharacterized protein</fullName>
    </submittedName>
</protein>
<reference evidence="1" key="1">
    <citation type="submission" date="2021-02" db="EMBL/GenBank/DDBJ databases">
        <authorList>
            <person name="Nowell W R."/>
        </authorList>
    </citation>
    <scope>NUCLEOTIDE SEQUENCE</scope>
</reference>
<organism evidence="1 2">
    <name type="scientific">Rotaria magnacalcarata</name>
    <dbReference type="NCBI Taxonomy" id="392030"/>
    <lineage>
        <taxon>Eukaryota</taxon>
        <taxon>Metazoa</taxon>
        <taxon>Spiralia</taxon>
        <taxon>Gnathifera</taxon>
        <taxon>Rotifera</taxon>
        <taxon>Eurotatoria</taxon>
        <taxon>Bdelloidea</taxon>
        <taxon>Philodinida</taxon>
        <taxon>Philodinidae</taxon>
        <taxon>Rotaria</taxon>
    </lineage>
</organism>
<sequence>MAQSSFPFLLSSSSSCRRLVTLITIILLNPLPIIYAAPTEKATNDVTAIQRQKRQTVFNDDDGINLADSSEYPLVSEQDIVFEGLLGCKYDYDVCNKNEACYD</sequence>
<name>A0A8S3FPQ0_9BILA</name>
<evidence type="ECO:0000313" key="2">
    <source>
        <dbReference type="Proteomes" id="UP000676336"/>
    </source>
</evidence>
<dbReference type="Proteomes" id="UP000676336">
    <property type="component" value="Unassembled WGS sequence"/>
</dbReference>
<comment type="caution">
    <text evidence="1">The sequence shown here is derived from an EMBL/GenBank/DDBJ whole genome shotgun (WGS) entry which is preliminary data.</text>
</comment>
<gene>
    <name evidence="1" type="ORF">SMN809_LOCUS63125</name>
</gene>
<proteinExistence type="predicted"/>
<evidence type="ECO:0000313" key="1">
    <source>
        <dbReference type="EMBL" id="CAF5134620.1"/>
    </source>
</evidence>
<feature type="non-terminal residue" evidence="1">
    <location>
        <position position="1"/>
    </location>
</feature>
<dbReference type="EMBL" id="CAJOBI010269171">
    <property type="protein sequence ID" value="CAF5134620.1"/>
    <property type="molecule type" value="Genomic_DNA"/>
</dbReference>
<dbReference type="AlphaFoldDB" id="A0A8S3FPQ0"/>
<accession>A0A8S3FPQ0</accession>